<comment type="caution">
    <text evidence="1">The sequence shown here is derived from an EMBL/GenBank/DDBJ whole genome shotgun (WGS) entry which is preliminary data.</text>
</comment>
<dbReference type="EMBL" id="JBHLWM010000012">
    <property type="protein sequence ID" value="MFC0243703.1"/>
    <property type="molecule type" value="Genomic_DNA"/>
</dbReference>
<accession>A0ABV6EZP3</accession>
<name>A0ABV6EZP3_9BRAD</name>
<reference evidence="1 2" key="1">
    <citation type="submission" date="2024-09" db="EMBL/GenBank/DDBJ databases">
        <authorList>
            <person name="Sun Q."/>
            <person name="Mori K."/>
        </authorList>
    </citation>
    <scope>NUCLEOTIDE SEQUENCE [LARGE SCALE GENOMIC DNA]</scope>
    <source>
        <strain evidence="1 2">KCTC 23279</strain>
    </source>
</reference>
<proteinExistence type="predicted"/>
<protein>
    <submittedName>
        <fullName evidence="1">Uncharacterized protein</fullName>
    </submittedName>
</protein>
<dbReference type="Proteomes" id="UP001589775">
    <property type="component" value="Unassembled WGS sequence"/>
</dbReference>
<sequence length="89" mass="10157">MKRSGWDAAFDPPIELPEGGSLKTLRDAADYIQRLPAAEQQHEKVQTALHVLLQAADHNGLMCVTCRRSRHLHFLDDTIHRDRCKRPAM</sequence>
<organism evidence="1 2">
    <name type="scientific">Rhodopseudomonas telluris</name>
    <dbReference type="NCBI Taxonomy" id="644215"/>
    <lineage>
        <taxon>Bacteria</taxon>
        <taxon>Pseudomonadati</taxon>
        <taxon>Pseudomonadota</taxon>
        <taxon>Alphaproteobacteria</taxon>
        <taxon>Hyphomicrobiales</taxon>
        <taxon>Nitrobacteraceae</taxon>
        <taxon>Rhodopseudomonas</taxon>
    </lineage>
</organism>
<evidence type="ECO:0000313" key="1">
    <source>
        <dbReference type="EMBL" id="MFC0243703.1"/>
    </source>
</evidence>
<gene>
    <name evidence="1" type="ORF">ACFFJ6_24685</name>
</gene>
<evidence type="ECO:0000313" key="2">
    <source>
        <dbReference type="Proteomes" id="UP001589775"/>
    </source>
</evidence>
<dbReference type="RefSeq" id="WP_378392946.1">
    <property type="nucleotide sequence ID" value="NZ_JBHLWM010000012.1"/>
</dbReference>
<keyword evidence="2" id="KW-1185">Reference proteome</keyword>